<feature type="region of interest" description="Disordered" evidence="8">
    <location>
        <begin position="156"/>
        <end position="176"/>
    </location>
</feature>
<organism evidence="10 11">
    <name type="scientific">Thelephora terrestris</name>
    <dbReference type="NCBI Taxonomy" id="56493"/>
    <lineage>
        <taxon>Eukaryota</taxon>
        <taxon>Fungi</taxon>
        <taxon>Dikarya</taxon>
        <taxon>Basidiomycota</taxon>
        <taxon>Agaricomycotina</taxon>
        <taxon>Agaricomycetes</taxon>
        <taxon>Thelephorales</taxon>
        <taxon>Thelephoraceae</taxon>
        <taxon>Thelephora</taxon>
    </lineage>
</organism>
<keyword evidence="11" id="KW-1185">Reference proteome</keyword>
<evidence type="ECO:0000256" key="3">
    <source>
        <dbReference type="ARBA" id="ARBA00018242"/>
    </source>
</evidence>
<accession>A0A9P6HLF7</accession>
<feature type="compositionally biased region" description="Basic and acidic residues" evidence="8">
    <location>
        <begin position="1"/>
        <end position="16"/>
    </location>
</feature>
<dbReference type="AlphaFoldDB" id="A0A9P6HLF7"/>
<evidence type="ECO:0000256" key="2">
    <source>
        <dbReference type="ARBA" id="ARBA00008137"/>
    </source>
</evidence>
<feature type="compositionally biased region" description="Polar residues" evidence="8">
    <location>
        <begin position="51"/>
        <end position="94"/>
    </location>
</feature>
<dbReference type="GO" id="GO:0005682">
    <property type="term" value="C:U5 snRNP"/>
    <property type="evidence" value="ECO:0007669"/>
    <property type="project" value="TreeGrafter"/>
</dbReference>
<dbReference type="OrthoDB" id="10261918at2759"/>
<evidence type="ECO:0000256" key="8">
    <source>
        <dbReference type="SAM" id="MobiDB-lite"/>
    </source>
</evidence>
<dbReference type="PANTHER" id="PTHR13007">
    <property type="entry name" value="PRE-MRNA SPLICING FACTOR-RELATED"/>
    <property type="match status" value="1"/>
</dbReference>
<keyword evidence="4" id="KW-0507">mRNA processing</keyword>
<feature type="compositionally biased region" description="Basic and acidic residues" evidence="8">
    <location>
        <begin position="27"/>
        <end position="50"/>
    </location>
</feature>
<proteinExistence type="inferred from homology"/>
<dbReference type="InterPro" id="IPR014906">
    <property type="entry name" value="PRP4-like"/>
</dbReference>
<evidence type="ECO:0000256" key="1">
    <source>
        <dbReference type="ARBA" id="ARBA00004123"/>
    </source>
</evidence>
<feature type="domain" description="Pre-mRNA processing factor 4 (PRP4)-like" evidence="9">
    <location>
        <begin position="94"/>
        <end position="146"/>
    </location>
</feature>
<dbReference type="InterPro" id="IPR036285">
    <property type="entry name" value="PRP4-like_sf"/>
</dbReference>
<keyword evidence="6" id="KW-0508">mRNA splicing</keyword>
<sequence>MDALKAEIATKRKAIQDDAQGPSKYVRRGDLERLKAEKEQKAREEAEERTTPGSHLTPFQWSKQVVSSRASTNSPLPDSILESTATNPESSYNLSNEETIRRLRVKGQPIRLFGESDRERRLRLRALELIEERDQERQGGQNDFKKALEDVENAEKHMNKNVEERSSTGKRKDESENSVDILDLDLLKTDPQKAYPIIYYALKRRLKEWEVWMDQRPEHVKRSTQGKLASATQRQSAENLKPFFKMLRQRSMPDDMLPRVAEIVHHMQKRQYQRANDAYLRLSIGNAPWPIGVTMVGIHERSAREKISTDQVAHVLNDEVSRKYIQSLKRLLTFSQTKYPPEDVTQLMG</sequence>
<comment type="subcellular location">
    <subcellularLocation>
        <location evidence="1">Nucleus</location>
    </subcellularLocation>
</comment>
<keyword evidence="7" id="KW-0539">Nucleus</keyword>
<evidence type="ECO:0000259" key="9">
    <source>
        <dbReference type="SMART" id="SM00500"/>
    </source>
</evidence>
<dbReference type="Gene3D" id="4.10.280.110">
    <property type="entry name" value="Pre-mRNA processing factor 4 domain"/>
    <property type="match status" value="1"/>
</dbReference>
<dbReference type="GO" id="GO:0071021">
    <property type="term" value="C:U2-type post-spliceosomal complex"/>
    <property type="evidence" value="ECO:0007669"/>
    <property type="project" value="TreeGrafter"/>
</dbReference>
<dbReference type="GO" id="GO:0000350">
    <property type="term" value="P:generation of catalytic spliceosome for second transesterification step"/>
    <property type="evidence" value="ECO:0007669"/>
    <property type="project" value="TreeGrafter"/>
</dbReference>
<dbReference type="Pfam" id="PF08799">
    <property type="entry name" value="PRP4"/>
    <property type="match status" value="1"/>
</dbReference>
<comment type="similarity">
    <text evidence="2">Belongs to the PRP18 family.</text>
</comment>
<dbReference type="Proteomes" id="UP000736335">
    <property type="component" value="Unassembled WGS sequence"/>
</dbReference>
<evidence type="ECO:0000313" key="10">
    <source>
        <dbReference type="EMBL" id="KAF9790262.1"/>
    </source>
</evidence>
<feature type="region of interest" description="Disordered" evidence="8">
    <location>
        <begin position="1"/>
        <end position="94"/>
    </location>
</feature>
<evidence type="ECO:0000256" key="4">
    <source>
        <dbReference type="ARBA" id="ARBA00022664"/>
    </source>
</evidence>
<dbReference type="Pfam" id="PF02840">
    <property type="entry name" value="Prp18"/>
    <property type="match status" value="1"/>
</dbReference>
<keyword evidence="5" id="KW-0747">Spliceosome</keyword>
<protein>
    <recommendedName>
        <fullName evidence="3">Pre-mRNA-splicing factor 18</fullName>
    </recommendedName>
</protein>
<dbReference type="PANTHER" id="PTHR13007:SF19">
    <property type="entry name" value="PRE-MRNA-SPLICING FACTOR 18"/>
    <property type="match status" value="1"/>
</dbReference>
<reference evidence="10" key="1">
    <citation type="journal article" date="2020" name="Nat. Commun.">
        <title>Large-scale genome sequencing of mycorrhizal fungi provides insights into the early evolution of symbiotic traits.</title>
        <authorList>
            <person name="Miyauchi S."/>
            <person name="Kiss E."/>
            <person name="Kuo A."/>
            <person name="Drula E."/>
            <person name="Kohler A."/>
            <person name="Sanchez-Garcia M."/>
            <person name="Morin E."/>
            <person name="Andreopoulos B."/>
            <person name="Barry K.W."/>
            <person name="Bonito G."/>
            <person name="Buee M."/>
            <person name="Carver A."/>
            <person name="Chen C."/>
            <person name="Cichocki N."/>
            <person name="Clum A."/>
            <person name="Culley D."/>
            <person name="Crous P.W."/>
            <person name="Fauchery L."/>
            <person name="Girlanda M."/>
            <person name="Hayes R.D."/>
            <person name="Keri Z."/>
            <person name="LaButti K."/>
            <person name="Lipzen A."/>
            <person name="Lombard V."/>
            <person name="Magnuson J."/>
            <person name="Maillard F."/>
            <person name="Murat C."/>
            <person name="Nolan M."/>
            <person name="Ohm R.A."/>
            <person name="Pangilinan J."/>
            <person name="Pereira M.F."/>
            <person name="Perotto S."/>
            <person name="Peter M."/>
            <person name="Pfister S."/>
            <person name="Riley R."/>
            <person name="Sitrit Y."/>
            <person name="Stielow J.B."/>
            <person name="Szollosi G."/>
            <person name="Zifcakova L."/>
            <person name="Stursova M."/>
            <person name="Spatafora J.W."/>
            <person name="Tedersoo L."/>
            <person name="Vaario L.M."/>
            <person name="Yamada A."/>
            <person name="Yan M."/>
            <person name="Wang P."/>
            <person name="Xu J."/>
            <person name="Bruns T."/>
            <person name="Baldrian P."/>
            <person name="Vilgalys R."/>
            <person name="Dunand C."/>
            <person name="Henrissat B."/>
            <person name="Grigoriev I.V."/>
            <person name="Hibbett D."/>
            <person name="Nagy L.G."/>
            <person name="Martin F.M."/>
        </authorList>
    </citation>
    <scope>NUCLEOTIDE SEQUENCE</scope>
    <source>
        <strain evidence="10">UH-Tt-Lm1</strain>
    </source>
</reference>
<dbReference type="SUPFAM" id="SSF158230">
    <property type="entry name" value="PRP4-like"/>
    <property type="match status" value="1"/>
</dbReference>
<dbReference type="SUPFAM" id="SSF47938">
    <property type="entry name" value="Functional domain of the splicing factor Prp18"/>
    <property type="match status" value="1"/>
</dbReference>
<evidence type="ECO:0000256" key="7">
    <source>
        <dbReference type="ARBA" id="ARBA00023242"/>
    </source>
</evidence>
<evidence type="ECO:0000256" key="5">
    <source>
        <dbReference type="ARBA" id="ARBA00022728"/>
    </source>
</evidence>
<dbReference type="InterPro" id="IPR004098">
    <property type="entry name" value="Prp18"/>
</dbReference>
<gene>
    <name evidence="10" type="ORF">BJ322DRAFT_1098152</name>
</gene>
<evidence type="ECO:0000256" key="6">
    <source>
        <dbReference type="ARBA" id="ARBA00023187"/>
    </source>
</evidence>
<dbReference type="InterPro" id="IPR039979">
    <property type="entry name" value="PRPF18"/>
</dbReference>
<dbReference type="Gene3D" id="1.20.940.10">
    <property type="entry name" value="Functional domain of the splicing factor Prp18"/>
    <property type="match status" value="1"/>
</dbReference>
<dbReference type="FunFam" id="1.20.940.10:FF:000002">
    <property type="entry name" value="Pre-mRNA processing factor 18"/>
    <property type="match status" value="1"/>
</dbReference>
<dbReference type="EMBL" id="WIUZ02000002">
    <property type="protein sequence ID" value="KAF9790262.1"/>
    <property type="molecule type" value="Genomic_DNA"/>
</dbReference>
<name>A0A9P6HLF7_9AGAM</name>
<evidence type="ECO:0000313" key="11">
    <source>
        <dbReference type="Proteomes" id="UP000736335"/>
    </source>
</evidence>
<reference evidence="10" key="2">
    <citation type="submission" date="2020-11" db="EMBL/GenBank/DDBJ databases">
        <authorList>
            <consortium name="DOE Joint Genome Institute"/>
            <person name="Kuo A."/>
            <person name="Miyauchi S."/>
            <person name="Kiss E."/>
            <person name="Drula E."/>
            <person name="Kohler A."/>
            <person name="Sanchez-Garcia M."/>
            <person name="Andreopoulos B."/>
            <person name="Barry K.W."/>
            <person name="Bonito G."/>
            <person name="Buee M."/>
            <person name="Carver A."/>
            <person name="Chen C."/>
            <person name="Cichocki N."/>
            <person name="Clum A."/>
            <person name="Culley D."/>
            <person name="Crous P.W."/>
            <person name="Fauchery L."/>
            <person name="Girlanda M."/>
            <person name="Hayes R."/>
            <person name="Keri Z."/>
            <person name="Labutti K."/>
            <person name="Lipzen A."/>
            <person name="Lombard V."/>
            <person name="Magnuson J."/>
            <person name="Maillard F."/>
            <person name="Morin E."/>
            <person name="Murat C."/>
            <person name="Nolan M."/>
            <person name="Ohm R."/>
            <person name="Pangilinan J."/>
            <person name="Pereira M."/>
            <person name="Perotto S."/>
            <person name="Peter M."/>
            <person name="Riley R."/>
            <person name="Sitrit Y."/>
            <person name="Stielow B."/>
            <person name="Szollosi G."/>
            <person name="Zifcakova L."/>
            <person name="Stursova M."/>
            <person name="Spatafora J.W."/>
            <person name="Tedersoo L."/>
            <person name="Vaario L.-M."/>
            <person name="Yamada A."/>
            <person name="Yan M."/>
            <person name="Wang P."/>
            <person name="Xu J."/>
            <person name="Bruns T."/>
            <person name="Baldrian P."/>
            <person name="Vilgalys R."/>
            <person name="Henrissat B."/>
            <person name="Grigoriev I.V."/>
            <person name="Hibbett D."/>
            <person name="Nagy L.G."/>
            <person name="Martin F.M."/>
        </authorList>
    </citation>
    <scope>NUCLEOTIDE SEQUENCE</scope>
    <source>
        <strain evidence="10">UH-Tt-Lm1</strain>
    </source>
</reference>
<dbReference type="SMART" id="SM00500">
    <property type="entry name" value="SFM"/>
    <property type="match status" value="1"/>
</dbReference>
<dbReference type="GO" id="GO:0046540">
    <property type="term" value="C:U4/U6 x U5 tri-snRNP complex"/>
    <property type="evidence" value="ECO:0007669"/>
    <property type="project" value="TreeGrafter"/>
</dbReference>
<comment type="caution">
    <text evidence="10">The sequence shown here is derived from an EMBL/GenBank/DDBJ whole genome shotgun (WGS) entry which is preliminary data.</text>
</comment>
<feature type="compositionally biased region" description="Basic and acidic residues" evidence="8">
    <location>
        <begin position="156"/>
        <end position="175"/>
    </location>
</feature>